<feature type="transmembrane region" description="Helical" evidence="6">
    <location>
        <begin position="71"/>
        <end position="91"/>
    </location>
</feature>
<feature type="compositionally biased region" description="Low complexity" evidence="5">
    <location>
        <begin position="16"/>
        <end position="51"/>
    </location>
</feature>
<dbReference type="PANTHER" id="PTHR30168:SF0">
    <property type="entry name" value="INNER MEMBRANE PROTEIN"/>
    <property type="match status" value="1"/>
</dbReference>
<evidence type="ECO:0000256" key="2">
    <source>
        <dbReference type="ARBA" id="ARBA00022692"/>
    </source>
</evidence>
<dbReference type="PANTHER" id="PTHR30168">
    <property type="entry name" value="PUTATIVE MEMBRANE PROTEIN YPFJ"/>
    <property type="match status" value="1"/>
</dbReference>
<dbReference type="EMBL" id="RCDD01000006">
    <property type="protein sequence ID" value="RLK54707.1"/>
    <property type="molecule type" value="Genomic_DNA"/>
</dbReference>
<feature type="compositionally biased region" description="Low complexity" evidence="5">
    <location>
        <begin position="106"/>
        <end position="150"/>
    </location>
</feature>
<evidence type="ECO:0000256" key="1">
    <source>
        <dbReference type="ARBA" id="ARBA00004167"/>
    </source>
</evidence>
<dbReference type="Proteomes" id="UP000282454">
    <property type="component" value="Unassembled WGS sequence"/>
</dbReference>
<reference evidence="7 8" key="1">
    <citation type="submission" date="2018-10" db="EMBL/GenBank/DDBJ databases">
        <title>Genomic Encyclopedia of Archaeal and Bacterial Type Strains, Phase II (KMG-II): from individual species to whole genera.</title>
        <authorList>
            <person name="Goeker M."/>
        </authorList>
    </citation>
    <scope>NUCLEOTIDE SEQUENCE [LARGE SCALE GENOMIC DNA]</scope>
    <source>
        <strain evidence="7 8">DSM 45657</strain>
    </source>
</reference>
<evidence type="ECO:0000313" key="8">
    <source>
        <dbReference type="Proteomes" id="UP000282454"/>
    </source>
</evidence>
<name>A0A421AXX0_9PSEU</name>
<dbReference type="GO" id="GO:0016020">
    <property type="term" value="C:membrane"/>
    <property type="evidence" value="ECO:0007669"/>
    <property type="project" value="UniProtKB-SubCell"/>
</dbReference>
<evidence type="ECO:0000313" key="7">
    <source>
        <dbReference type="EMBL" id="RLK54707.1"/>
    </source>
</evidence>
<keyword evidence="4 6" id="KW-0472">Membrane</keyword>
<feature type="region of interest" description="Disordered" evidence="5">
    <location>
        <begin position="98"/>
        <end position="154"/>
    </location>
</feature>
<evidence type="ECO:0008006" key="9">
    <source>
        <dbReference type="Google" id="ProtNLM"/>
    </source>
</evidence>
<sequence length="391" mass="42150">MALPGYQAPQGYPLPQYPTLQYPAQQYPPHTQQYPPQQYPGQHYPQPSYPQRTPWPPHGYAPVPRKSNTGMVVSICVVVLLLAGASLVGYVQLAGKRSRSNDVGYSAPTTTASPRTTTTTATTTSTTSRTTTSARTTTIRSSQPTTTTQSGPKPVIALGDNPLFSATNGVNAATCDLPAWRSDPKATQAFFTAALPCFDQAWAPVMQRAGLPYATPKLAFPGGKTWTSPCGTAEAGWAAFYCAQDSTIYMPFEGLQTEKLGTRTGSYLALFAHEFGHHIQALSGVSDAYWDARYAAGDQTPVGLELSRRSELQAQCLGGMWFAGGQHGGGSITDTVIRDMLADGYERGDWQEDLPRDHGSQQHYGAWQEHGFTTNRTAPCNTWLAAAADVS</sequence>
<accession>A0A421AXX0</accession>
<proteinExistence type="predicted"/>
<dbReference type="AlphaFoldDB" id="A0A421AXX0"/>
<organism evidence="7 8">
    <name type="scientific">Actinokineospora cianjurensis</name>
    <dbReference type="NCBI Taxonomy" id="585224"/>
    <lineage>
        <taxon>Bacteria</taxon>
        <taxon>Bacillati</taxon>
        <taxon>Actinomycetota</taxon>
        <taxon>Actinomycetes</taxon>
        <taxon>Pseudonocardiales</taxon>
        <taxon>Pseudonocardiaceae</taxon>
        <taxon>Actinokineospora</taxon>
    </lineage>
</organism>
<gene>
    <name evidence="7" type="ORF">CLV68_5741</name>
</gene>
<comment type="subcellular location">
    <subcellularLocation>
        <location evidence="1">Membrane</location>
        <topology evidence="1">Single-pass membrane protein</topology>
    </subcellularLocation>
</comment>
<evidence type="ECO:0000256" key="5">
    <source>
        <dbReference type="SAM" id="MobiDB-lite"/>
    </source>
</evidence>
<feature type="region of interest" description="Disordered" evidence="5">
    <location>
        <begin position="16"/>
        <end position="61"/>
    </location>
</feature>
<dbReference type="InterPro" id="IPR007343">
    <property type="entry name" value="Uncharacterised_pept_Zn_put"/>
</dbReference>
<keyword evidence="3 6" id="KW-1133">Transmembrane helix</keyword>
<evidence type="ECO:0000256" key="4">
    <source>
        <dbReference type="ARBA" id="ARBA00023136"/>
    </source>
</evidence>
<protein>
    <recommendedName>
        <fullName evidence="9">Neutral zinc metallopeptidase</fullName>
    </recommendedName>
</protein>
<comment type="caution">
    <text evidence="7">The sequence shown here is derived from an EMBL/GenBank/DDBJ whole genome shotgun (WGS) entry which is preliminary data.</text>
</comment>
<dbReference type="Pfam" id="PF04228">
    <property type="entry name" value="Zn_peptidase"/>
    <property type="match status" value="1"/>
</dbReference>
<evidence type="ECO:0000256" key="3">
    <source>
        <dbReference type="ARBA" id="ARBA00022989"/>
    </source>
</evidence>
<keyword evidence="8" id="KW-1185">Reference proteome</keyword>
<keyword evidence="2 6" id="KW-0812">Transmembrane</keyword>
<evidence type="ECO:0000256" key="6">
    <source>
        <dbReference type="SAM" id="Phobius"/>
    </source>
</evidence>